<dbReference type="FunFam" id="3.40.50.1000:FF:000144">
    <property type="entry name" value="copper-transporting ATPase 1 isoform X2"/>
    <property type="match status" value="1"/>
</dbReference>
<dbReference type="GO" id="GO:0005507">
    <property type="term" value="F:copper ion binding"/>
    <property type="evidence" value="ECO:0007669"/>
    <property type="project" value="InterPro"/>
</dbReference>
<evidence type="ECO:0000256" key="7">
    <source>
        <dbReference type="ARBA" id="ARBA00022737"/>
    </source>
</evidence>
<evidence type="ECO:0000313" key="21">
    <source>
        <dbReference type="Proteomes" id="UP001210925"/>
    </source>
</evidence>
<dbReference type="InterPro" id="IPR023299">
    <property type="entry name" value="ATPase_P-typ_cyto_dom_N"/>
</dbReference>
<dbReference type="InterPro" id="IPR036412">
    <property type="entry name" value="HAD-like_sf"/>
</dbReference>
<feature type="transmembrane region" description="Helical" evidence="18">
    <location>
        <begin position="405"/>
        <end position="423"/>
    </location>
</feature>
<dbReference type="PROSITE" id="PS01047">
    <property type="entry name" value="HMA_1"/>
    <property type="match status" value="2"/>
</dbReference>
<dbReference type="CDD" id="cd00371">
    <property type="entry name" value="HMA"/>
    <property type="match status" value="3"/>
</dbReference>
<evidence type="ECO:0000256" key="1">
    <source>
        <dbReference type="ARBA" id="ARBA00004127"/>
    </source>
</evidence>
<sequence>MVFTKELSAEMEEYISRQLKVGKYEVIQSEPDIPVTFETSPVIESHPVRFEVGLSGLSCESCVQKVKSALGQLPGIESFNVTLKKLVVDFDGNLLSTQDIVTSIQNLGYKVLQKDSNSQPDLEIVVHNQESEYHRSTFVIGGMSCTSCVASIEANLKAIPGIDESTLSVTLLPPQAVVTHDIRTLSTVDIIHKIEEMGFEGALKSSVDLKSEIPNNATLTARIGIEGMTCSSCVNSIESFLKEQGGILNATVEYDSTQIGIRDILNLIDEVGFSAKLLLEDSFAGDEENKELLSYLKDTKLALLFVIPAFLISMVFMMVLPGNHPINRLLMKDLVPGLSLEDVIMLLLSTPVQLWLGRRFYYGAWKSIFFLKTANMDVLVALGTTISYLFSIYSLALNITFGRHLVQQFFETSIFLIFFILLGKSLEVFAKGKTTDAIKHLLTLTPNTALLVVPSEKDPSNTVSEQTIDITLVQVGDILKVLPGGRFPTDGLIFHGNSYVDESMLTGESLPIYKTKGATVFAGTVNQSNVILIKVVKTGSETTLSRIINLVQEAQSSRAPIQVYADKISAVFVPAVLVVSALTWLIWMSAFEFGFVPISALPVGRSVLLFATEHAISVLVIACPCALGLATPTAVMVGSGVAATLGILIKGGGAALELSYSIKTIVFDKTGTLTMGSPQVTDSQCFELIQYSINSEFNFWKLLAALESNSDHPLGKAICSHFRSHFDNQQSNDEFTLSEISEKSGRGLTATVKCEAGEYNIYVGNEKWIQTNKCDSNSEQYKSMIDRWKLTGKSIVMVGMKSSAIPSVTGPVEGSVIGIIGIADQIRPEAPSAIAALQKRGLDVWMLTGDHDTTARAVASQLGIPPNHIISEVLPEEKYQKVKELQLTSSGKVAMVGDGINDSVALAQADIGIAIGTGSDIAIEAAQVILVKANLLDVLTLLDLSKRTFNRIKLNFGWAFGFNIIGIPLAGGAFYYWGLSLSPMFAGLAMALSSVSVITSSLLLRFYHPPQTQ</sequence>
<dbReference type="PANTHER" id="PTHR43520:SF8">
    <property type="entry name" value="P-TYPE CU(+) TRANSPORTER"/>
    <property type="match status" value="1"/>
</dbReference>
<dbReference type="InterPro" id="IPR027256">
    <property type="entry name" value="P-typ_ATPase_IB"/>
</dbReference>
<feature type="transmembrane region" description="Helical" evidence="18">
    <location>
        <begin position="301"/>
        <end position="320"/>
    </location>
</feature>
<name>A0AAD5Y6F3_9FUNG</name>
<dbReference type="NCBIfam" id="TIGR01525">
    <property type="entry name" value="ATPase-IB_hvy"/>
    <property type="match status" value="1"/>
</dbReference>
<evidence type="ECO:0000256" key="15">
    <source>
        <dbReference type="ARBA" id="ARBA00023065"/>
    </source>
</evidence>
<keyword evidence="20" id="KW-0418">Kinase</keyword>
<dbReference type="PROSITE" id="PS50846">
    <property type="entry name" value="HMA_2"/>
    <property type="match status" value="2"/>
</dbReference>
<evidence type="ECO:0000256" key="13">
    <source>
        <dbReference type="ARBA" id="ARBA00022989"/>
    </source>
</evidence>
<keyword evidence="11" id="KW-0460">Magnesium</keyword>
<evidence type="ECO:0000256" key="14">
    <source>
        <dbReference type="ARBA" id="ARBA00023008"/>
    </source>
</evidence>
<evidence type="ECO:0000256" key="6">
    <source>
        <dbReference type="ARBA" id="ARBA00022723"/>
    </source>
</evidence>
<dbReference type="PANTHER" id="PTHR43520">
    <property type="entry name" value="ATP7, ISOFORM B"/>
    <property type="match status" value="1"/>
</dbReference>
<comment type="subcellular location">
    <subcellularLocation>
        <location evidence="1">Endomembrane system</location>
        <topology evidence="1">Multi-pass membrane protein</topology>
    </subcellularLocation>
    <subcellularLocation>
        <location evidence="18">Membrane</location>
    </subcellularLocation>
</comment>
<keyword evidence="15" id="KW-0406">Ion transport</keyword>
<dbReference type="FunFam" id="3.30.70.100:FF:000001">
    <property type="entry name" value="ATPase copper transporting beta"/>
    <property type="match status" value="1"/>
</dbReference>
<dbReference type="PRINTS" id="PR00943">
    <property type="entry name" value="CUATPASE"/>
</dbReference>
<dbReference type="PRINTS" id="PR00119">
    <property type="entry name" value="CATATPASE"/>
</dbReference>
<evidence type="ECO:0000313" key="20">
    <source>
        <dbReference type="EMBL" id="KAJ3258725.1"/>
    </source>
</evidence>
<dbReference type="InterPro" id="IPR023214">
    <property type="entry name" value="HAD_sf"/>
</dbReference>
<gene>
    <name evidence="20" type="primary">RAN1_1</name>
    <name evidence="20" type="ORF">HK103_003319</name>
</gene>
<dbReference type="GO" id="GO:0016887">
    <property type="term" value="F:ATP hydrolysis activity"/>
    <property type="evidence" value="ECO:0007669"/>
    <property type="project" value="InterPro"/>
</dbReference>
<reference evidence="20" key="1">
    <citation type="submission" date="2020-05" db="EMBL/GenBank/DDBJ databases">
        <title>Phylogenomic resolution of chytrid fungi.</title>
        <authorList>
            <person name="Stajich J.E."/>
            <person name="Amses K."/>
            <person name="Simmons R."/>
            <person name="Seto K."/>
            <person name="Myers J."/>
            <person name="Bonds A."/>
            <person name="Quandt C.A."/>
            <person name="Barry K."/>
            <person name="Liu P."/>
            <person name="Grigoriev I."/>
            <person name="Longcore J.E."/>
            <person name="James T.Y."/>
        </authorList>
    </citation>
    <scope>NUCLEOTIDE SEQUENCE</scope>
    <source>
        <strain evidence="20">PLAUS21</strain>
    </source>
</reference>
<dbReference type="InterPro" id="IPR017969">
    <property type="entry name" value="Heavy-metal-associated_CS"/>
</dbReference>
<keyword evidence="20" id="KW-0723">Serine/threonine-protein kinase</keyword>
<dbReference type="GO" id="GO:0016020">
    <property type="term" value="C:membrane"/>
    <property type="evidence" value="ECO:0007669"/>
    <property type="project" value="UniProtKB-SubCell"/>
</dbReference>
<evidence type="ECO:0000256" key="18">
    <source>
        <dbReference type="RuleBase" id="RU362081"/>
    </source>
</evidence>
<feature type="transmembrane region" description="Helical" evidence="18">
    <location>
        <begin position="568"/>
        <end position="587"/>
    </location>
</feature>
<evidence type="ECO:0000256" key="10">
    <source>
        <dbReference type="ARBA" id="ARBA00022840"/>
    </source>
</evidence>
<dbReference type="Gene3D" id="3.40.50.1000">
    <property type="entry name" value="HAD superfamily/HAD-like"/>
    <property type="match status" value="1"/>
</dbReference>
<dbReference type="SUPFAM" id="SSF56784">
    <property type="entry name" value="HAD-like"/>
    <property type="match status" value="1"/>
</dbReference>
<keyword evidence="5 18" id="KW-0812">Transmembrane</keyword>
<evidence type="ECO:0000256" key="8">
    <source>
        <dbReference type="ARBA" id="ARBA00022741"/>
    </source>
</evidence>
<dbReference type="GO" id="GO:0043682">
    <property type="term" value="F:P-type divalent copper transporter activity"/>
    <property type="evidence" value="ECO:0007669"/>
    <property type="project" value="TreeGrafter"/>
</dbReference>
<dbReference type="InterPro" id="IPR023298">
    <property type="entry name" value="ATPase_P-typ_TM_dom_sf"/>
</dbReference>
<keyword evidence="10 18" id="KW-0067">ATP-binding</keyword>
<keyword evidence="13 18" id="KW-1133">Transmembrane helix</keyword>
<keyword evidence="7" id="KW-0677">Repeat</keyword>
<evidence type="ECO:0000259" key="19">
    <source>
        <dbReference type="PROSITE" id="PS50846"/>
    </source>
</evidence>
<dbReference type="SUPFAM" id="SSF55008">
    <property type="entry name" value="HMA, heavy metal-associated domain"/>
    <property type="match status" value="3"/>
</dbReference>
<dbReference type="GO" id="GO:0055070">
    <property type="term" value="P:copper ion homeostasis"/>
    <property type="evidence" value="ECO:0007669"/>
    <property type="project" value="TreeGrafter"/>
</dbReference>
<evidence type="ECO:0000256" key="5">
    <source>
        <dbReference type="ARBA" id="ARBA00022692"/>
    </source>
</evidence>
<dbReference type="SUPFAM" id="SSF81665">
    <property type="entry name" value="Calcium ATPase, transmembrane domain M"/>
    <property type="match status" value="1"/>
</dbReference>
<dbReference type="SFLD" id="SFLDS00003">
    <property type="entry name" value="Haloacid_Dehalogenase"/>
    <property type="match status" value="1"/>
</dbReference>
<dbReference type="EC" id="7.2.2.8" evidence="3"/>
<dbReference type="InterPro" id="IPR018303">
    <property type="entry name" value="ATPase_P-typ_P_site"/>
</dbReference>
<dbReference type="InterPro" id="IPR008250">
    <property type="entry name" value="ATPase_P-typ_transduc_dom_A_sf"/>
</dbReference>
<dbReference type="CDD" id="cd02094">
    <property type="entry name" value="P-type_ATPase_Cu-like"/>
    <property type="match status" value="1"/>
</dbReference>
<dbReference type="Pfam" id="PF00702">
    <property type="entry name" value="Hydrolase"/>
    <property type="match status" value="1"/>
</dbReference>
<dbReference type="InterPro" id="IPR036163">
    <property type="entry name" value="HMA_dom_sf"/>
</dbReference>
<keyword evidence="8 18" id="KW-0547">Nucleotide-binding</keyword>
<dbReference type="AlphaFoldDB" id="A0AAD5Y6F3"/>
<dbReference type="InterPro" id="IPR006121">
    <property type="entry name" value="HMA_dom"/>
</dbReference>
<dbReference type="SUPFAM" id="SSF81653">
    <property type="entry name" value="Calcium ATPase, transduction domain A"/>
    <property type="match status" value="1"/>
</dbReference>
<evidence type="ECO:0000256" key="3">
    <source>
        <dbReference type="ARBA" id="ARBA00012517"/>
    </source>
</evidence>
<dbReference type="EMBL" id="JADGKB010000024">
    <property type="protein sequence ID" value="KAJ3258725.1"/>
    <property type="molecule type" value="Genomic_DNA"/>
</dbReference>
<dbReference type="InterPro" id="IPR006122">
    <property type="entry name" value="HMA_Cu_ion-bd"/>
</dbReference>
<evidence type="ECO:0000256" key="16">
    <source>
        <dbReference type="ARBA" id="ARBA00023136"/>
    </source>
</evidence>
<dbReference type="InterPro" id="IPR001757">
    <property type="entry name" value="P_typ_ATPase"/>
</dbReference>
<dbReference type="Pfam" id="PF00122">
    <property type="entry name" value="E1-E2_ATPase"/>
    <property type="match status" value="1"/>
</dbReference>
<evidence type="ECO:0000256" key="4">
    <source>
        <dbReference type="ARBA" id="ARBA00022448"/>
    </source>
</evidence>
<protein>
    <recommendedName>
        <fullName evidence="3">P-type Cu(+) transporter</fullName>
        <ecNumber evidence="3">7.2.2.8</ecNumber>
    </recommendedName>
    <alternativeName>
        <fullName evidence="17">Cu(2+)-ATPase</fullName>
    </alternativeName>
</protein>
<dbReference type="NCBIfam" id="TIGR00003">
    <property type="entry name" value="copper ion binding protein"/>
    <property type="match status" value="1"/>
</dbReference>
<dbReference type="InterPro" id="IPR059000">
    <property type="entry name" value="ATPase_P-type_domA"/>
</dbReference>
<keyword evidence="21" id="KW-1185">Reference proteome</keyword>
<feature type="transmembrane region" description="Helical" evidence="18">
    <location>
        <begin position="378"/>
        <end position="399"/>
    </location>
</feature>
<dbReference type="Pfam" id="PF00403">
    <property type="entry name" value="HMA"/>
    <property type="match status" value="2"/>
</dbReference>
<keyword evidence="6 18" id="KW-0479">Metal-binding</keyword>
<dbReference type="InterPro" id="IPR044492">
    <property type="entry name" value="P_typ_ATPase_HD_dom"/>
</dbReference>
<keyword evidence="20" id="KW-0808">Transferase</keyword>
<proteinExistence type="inferred from homology"/>
<keyword evidence="12" id="KW-1278">Translocase</keyword>
<evidence type="ECO:0000256" key="11">
    <source>
        <dbReference type="ARBA" id="ARBA00022842"/>
    </source>
</evidence>
<evidence type="ECO:0000256" key="2">
    <source>
        <dbReference type="ARBA" id="ARBA00006024"/>
    </source>
</evidence>
<dbReference type="Gene3D" id="3.30.70.100">
    <property type="match status" value="3"/>
</dbReference>
<dbReference type="GO" id="GO:0005524">
    <property type="term" value="F:ATP binding"/>
    <property type="evidence" value="ECO:0007669"/>
    <property type="project" value="UniProtKB-UniRule"/>
</dbReference>
<evidence type="ECO:0000256" key="9">
    <source>
        <dbReference type="ARBA" id="ARBA00022796"/>
    </source>
</evidence>
<accession>A0AAD5Y6F3</accession>
<dbReference type="FunFam" id="2.70.150.10:FF:000002">
    <property type="entry name" value="Copper-transporting ATPase 1, putative"/>
    <property type="match status" value="1"/>
</dbReference>
<comment type="caution">
    <text evidence="20">The sequence shown here is derived from an EMBL/GenBank/DDBJ whole genome shotgun (WGS) entry which is preliminary data.</text>
</comment>
<feature type="domain" description="HMA" evidence="19">
    <location>
        <begin position="48"/>
        <end position="112"/>
    </location>
</feature>
<feature type="transmembrane region" description="Helical" evidence="18">
    <location>
        <begin position="956"/>
        <end position="978"/>
    </location>
</feature>
<feature type="transmembrane region" description="Helical" evidence="18">
    <location>
        <begin position="984"/>
        <end position="1007"/>
    </location>
</feature>
<evidence type="ECO:0000256" key="17">
    <source>
        <dbReference type="ARBA" id="ARBA00080126"/>
    </source>
</evidence>
<dbReference type="Proteomes" id="UP001210925">
    <property type="component" value="Unassembled WGS sequence"/>
</dbReference>
<feature type="domain" description="HMA" evidence="19">
    <location>
        <begin position="134"/>
        <end position="202"/>
    </location>
</feature>
<dbReference type="GO" id="GO:0004674">
    <property type="term" value="F:protein serine/threonine kinase activity"/>
    <property type="evidence" value="ECO:0007669"/>
    <property type="project" value="UniProtKB-KW"/>
</dbReference>
<dbReference type="Gene3D" id="2.70.150.10">
    <property type="entry name" value="Calcium-transporting ATPase, cytoplasmic transduction domain A"/>
    <property type="match status" value="1"/>
</dbReference>
<dbReference type="SFLD" id="SFLDG00002">
    <property type="entry name" value="C1.7:_P-type_atpase_like"/>
    <property type="match status" value="1"/>
</dbReference>
<dbReference type="Gene3D" id="3.40.1110.10">
    <property type="entry name" value="Calcium-transporting ATPase, cytoplasmic domain N"/>
    <property type="match status" value="1"/>
</dbReference>
<keyword evidence="14" id="KW-0186">Copper</keyword>
<feature type="transmembrane region" description="Helical" evidence="18">
    <location>
        <begin position="607"/>
        <end position="630"/>
    </location>
</feature>
<comment type="similarity">
    <text evidence="2 18">Belongs to the cation transport ATPase (P-type) (TC 3.A.3) family. Type IB subfamily.</text>
</comment>
<keyword evidence="16 18" id="KW-0472">Membrane</keyword>
<dbReference type="NCBIfam" id="TIGR01494">
    <property type="entry name" value="ATPase_P-type"/>
    <property type="match status" value="2"/>
</dbReference>
<keyword evidence="4" id="KW-0813">Transport</keyword>
<dbReference type="GO" id="GO:0012505">
    <property type="term" value="C:endomembrane system"/>
    <property type="evidence" value="ECO:0007669"/>
    <property type="project" value="UniProtKB-SubCell"/>
</dbReference>
<keyword evidence="9" id="KW-0187">Copper transport</keyword>
<dbReference type="PROSITE" id="PS00154">
    <property type="entry name" value="ATPASE_E1_E2"/>
    <property type="match status" value="1"/>
</dbReference>
<feature type="transmembrane region" description="Helical" evidence="18">
    <location>
        <begin position="340"/>
        <end position="357"/>
    </location>
</feature>
<organism evidence="20 21">
    <name type="scientific">Boothiomyces macroporosus</name>
    <dbReference type="NCBI Taxonomy" id="261099"/>
    <lineage>
        <taxon>Eukaryota</taxon>
        <taxon>Fungi</taxon>
        <taxon>Fungi incertae sedis</taxon>
        <taxon>Chytridiomycota</taxon>
        <taxon>Chytridiomycota incertae sedis</taxon>
        <taxon>Chytridiomycetes</taxon>
        <taxon>Rhizophydiales</taxon>
        <taxon>Terramycetaceae</taxon>
        <taxon>Boothiomyces</taxon>
    </lineage>
</organism>
<evidence type="ECO:0000256" key="12">
    <source>
        <dbReference type="ARBA" id="ARBA00022967"/>
    </source>
</evidence>
<dbReference type="GO" id="GO:0140581">
    <property type="term" value="F:P-type monovalent copper transporter activity"/>
    <property type="evidence" value="ECO:0007669"/>
    <property type="project" value="UniProtKB-EC"/>
</dbReference>
<dbReference type="SFLD" id="SFLDF00027">
    <property type="entry name" value="p-type_atpase"/>
    <property type="match status" value="1"/>
</dbReference>